<feature type="region of interest" description="Disordered" evidence="2">
    <location>
        <begin position="552"/>
        <end position="618"/>
    </location>
</feature>
<evidence type="ECO:0000256" key="1">
    <source>
        <dbReference type="SAM" id="Coils"/>
    </source>
</evidence>
<feature type="compositionally biased region" description="Basic and acidic residues" evidence="2">
    <location>
        <begin position="607"/>
        <end position="618"/>
    </location>
</feature>
<feature type="region of interest" description="Disordered" evidence="2">
    <location>
        <begin position="787"/>
        <end position="813"/>
    </location>
</feature>
<dbReference type="STRING" id="139825.A0A401GA75"/>
<comment type="caution">
    <text evidence="3">The sequence shown here is derived from an EMBL/GenBank/DDBJ whole genome shotgun (WGS) entry which is preliminary data.</text>
</comment>
<gene>
    <name evidence="3" type="ORF">SCP_0202650</name>
</gene>
<feature type="region of interest" description="Disordered" evidence="2">
    <location>
        <begin position="1"/>
        <end position="86"/>
    </location>
</feature>
<dbReference type="AlphaFoldDB" id="A0A401GA75"/>
<evidence type="ECO:0000313" key="4">
    <source>
        <dbReference type="Proteomes" id="UP000287166"/>
    </source>
</evidence>
<dbReference type="OrthoDB" id="2757368at2759"/>
<feature type="compositionally biased region" description="Polar residues" evidence="2">
    <location>
        <begin position="595"/>
        <end position="606"/>
    </location>
</feature>
<accession>A0A401GA75</accession>
<protein>
    <submittedName>
        <fullName evidence="3">Uncharacterized protein</fullName>
    </submittedName>
</protein>
<organism evidence="3 4">
    <name type="scientific">Sparassis crispa</name>
    <dbReference type="NCBI Taxonomy" id="139825"/>
    <lineage>
        <taxon>Eukaryota</taxon>
        <taxon>Fungi</taxon>
        <taxon>Dikarya</taxon>
        <taxon>Basidiomycota</taxon>
        <taxon>Agaricomycotina</taxon>
        <taxon>Agaricomycetes</taxon>
        <taxon>Polyporales</taxon>
        <taxon>Sparassidaceae</taxon>
        <taxon>Sparassis</taxon>
    </lineage>
</organism>
<feature type="compositionally biased region" description="Polar residues" evidence="2">
    <location>
        <begin position="655"/>
        <end position="674"/>
    </location>
</feature>
<feature type="compositionally biased region" description="Basic and acidic residues" evidence="2">
    <location>
        <begin position="566"/>
        <end position="583"/>
    </location>
</feature>
<feature type="region of interest" description="Disordered" evidence="2">
    <location>
        <begin position="720"/>
        <end position="758"/>
    </location>
</feature>
<reference evidence="3 4" key="1">
    <citation type="journal article" date="2018" name="Sci. Rep.">
        <title>Genome sequence of the cauliflower mushroom Sparassis crispa (Hanabiratake) and its association with beneficial usage.</title>
        <authorList>
            <person name="Kiyama R."/>
            <person name="Furutani Y."/>
            <person name="Kawaguchi K."/>
            <person name="Nakanishi T."/>
        </authorList>
    </citation>
    <scope>NUCLEOTIDE SEQUENCE [LARGE SCALE GENOMIC DNA]</scope>
</reference>
<name>A0A401GA75_9APHY</name>
<feature type="compositionally biased region" description="Polar residues" evidence="2">
    <location>
        <begin position="788"/>
        <end position="799"/>
    </location>
</feature>
<feature type="region of interest" description="Disordered" evidence="2">
    <location>
        <begin position="651"/>
        <end position="674"/>
    </location>
</feature>
<keyword evidence="4" id="KW-1185">Reference proteome</keyword>
<feature type="compositionally biased region" description="Basic and acidic residues" evidence="2">
    <location>
        <begin position="728"/>
        <end position="737"/>
    </location>
</feature>
<feature type="compositionally biased region" description="Polar residues" evidence="2">
    <location>
        <begin position="738"/>
        <end position="748"/>
    </location>
</feature>
<sequence>MQRPVWNEVPAVQVSPTRVPFSHSQSLLPHSSTSENSNLRLDVSVSNGSRSDHSLPTPPPSASLPYAQYPSNAFAGPARLPRQDATGNIEGAPAQAYINQGGHPEAATRHVQHHYTQAGPSNYAQPRAQTIPQGYTPGSVGTVHQSPHPNSWPDADASPASPRAIPNDSLIRRRSGPSAPSSSSTQTQDGQNNSANNQPNPAEPPMNAATSHAHALLHPLRGYLMQKVDQAITATGMRLAQEFGTINEHTAQRERQLIALSSRQQDNGASAAEANALRQERHSLREECMRLTEDLKNAQEAQVRMKDNLMKLYNACFALREEGSKLREERVALREENWALRKEIARLVDAGNENVQSSGSLGKVEGEAAQERSGLVASVLSKVQQELTRRHNAAKEVAFLEQVVKEIAPSEPTVNSASQDVKESSEDPVARLLAQSSPVVLSRLASLSCSRSEARINHGTPPVQASPVRKFEPLQTVDNVPSSAKSEPDPEPRLLPAQTANISRRSAVPPSSIREVIDLSNILDSPPRRFIGIEDALPSPTNDLKMSAPHLTRAADSEVNAAMDVDVDRKREREGSPEQPEHPAKRRRTSDEVTDSASGTVETPQLTEEKLVAATEPLHRSRSSEDWLAYALKEESERVTTPDEMKSLQERLVSVQPSEDMSISESGSVATISTPGLETSAPVVESVKLVKTSALAAAETVAETTKSEVMESVSLNEPRMSRVGLGDNTKDQHEASERNLSASASAGTKSWVVDDQNAPRAQYHRTKLLSATKRPEETPLIEAYKQAEVQSRAPQTPQVQLEGPRPPTRPQHRKHLSLRHVPLMYRSTKTGMICRMCLSRKEVRDRKLPVTTFPLAASWVELASHCETVHPRAYETLIGMAPEEIEEAKLKLGSK</sequence>
<dbReference type="Proteomes" id="UP000287166">
    <property type="component" value="Unassembled WGS sequence"/>
</dbReference>
<keyword evidence="1" id="KW-0175">Coiled coil</keyword>
<dbReference type="EMBL" id="BFAD01000002">
    <property type="protein sequence ID" value="GBE79068.1"/>
    <property type="molecule type" value="Genomic_DNA"/>
</dbReference>
<dbReference type="RefSeq" id="XP_027609981.1">
    <property type="nucleotide sequence ID" value="XM_027754180.1"/>
</dbReference>
<evidence type="ECO:0000256" key="2">
    <source>
        <dbReference type="SAM" id="MobiDB-lite"/>
    </source>
</evidence>
<feature type="region of interest" description="Disordered" evidence="2">
    <location>
        <begin position="118"/>
        <end position="208"/>
    </location>
</feature>
<feature type="compositionally biased region" description="Low complexity" evidence="2">
    <location>
        <begin position="153"/>
        <end position="162"/>
    </location>
</feature>
<feature type="compositionally biased region" description="Polar residues" evidence="2">
    <location>
        <begin position="22"/>
        <end position="49"/>
    </location>
</feature>
<dbReference type="GeneID" id="38775985"/>
<evidence type="ECO:0000313" key="3">
    <source>
        <dbReference type="EMBL" id="GBE79068.1"/>
    </source>
</evidence>
<feature type="compositionally biased region" description="Polar residues" evidence="2">
    <location>
        <begin position="118"/>
        <end position="133"/>
    </location>
</feature>
<dbReference type="InParanoid" id="A0A401GA75"/>
<feature type="compositionally biased region" description="Low complexity" evidence="2">
    <location>
        <begin position="192"/>
        <end position="208"/>
    </location>
</feature>
<proteinExistence type="predicted"/>
<feature type="coiled-coil region" evidence="1">
    <location>
        <begin position="274"/>
        <end position="315"/>
    </location>
</feature>